<dbReference type="RefSeq" id="WP_048419035.1">
    <property type="nucleotide sequence ID" value="NZ_JYNX01000037.1"/>
</dbReference>
<dbReference type="OrthoDB" id="8854344at2"/>
<protein>
    <recommendedName>
        <fullName evidence="4">Transmembrane protein</fullName>
    </recommendedName>
</protein>
<name>A0A0J6W6B9_MYCCU</name>
<evidence type="ECO:0000313" key="2">
    <source>
        <dbReference type="EMBL" id="KMO78820.1"/>
    </source>
</evidence>
<feature type="transmembrane region" description="Helical" evidence="1">
    <location>
        <begin position="116"/>
        <end position="134"/>
    </location>
</feature>
<keyword evidence="1" id="KW-0472">Membrane</keyword>
<sequence>MIAAAWLFGVGGAILVGVGGFFVLARPALLPEDLRYLRRTTGEIDAALPSLREWLRLVFIVLGGYAVATGTLTIYLAATDVRNAESSAVAVLAVAGASSIGVMALVNFALHSTFRWLLSAAAALWIVATLVAVLS</sequence>
<feature type="transmembrane region" description="Helical" evidence="1">
    <location>
        <begin position="57"/>
        <end position="77"/>
    </location>
</feature>
<feature type="transmembrane region" description="Helical" evidence="1">
    <location>
        <begin position="89"/>
        <end position="109"/>
    </location>
</feature>
<keyword evidence="1" id="KW-0812">Transmembrane</keyword>
<comment type="caution">
    <text evidence="2">The sequence shown here is derived from an EMBL/GenBank/DDBJ whole genome shotgun (WGS) entry which is preliminary data.</text>
</comment>
<gene>
    <name evidence="2" type="ORF">MCHUDSM44219_03058</name>
</gene>
<reference evidence="2 3" key="1">
    <citation type="journal article" date="2015" name="Genome Biol. Evol.">
        <title>Characterization of Three Mycobacterium spp. with Potential Use in Bioremediation by Genome Sequencing and Comparative Genomics.</title>
        <authorList>
            <person name="Das S."/>
            <person name="Pettersson B.M."/>
            <person name="Behra P.R."/>
            <person name="Ramesh M."/>
            <person name="Dasgupta S."/>
            <person name="Bhattacharya A."/>
            <person name="Kirsebom L.A."/>
        </authorList>
    </citation>
    <scope>NUCLEOTIDE SEQUENCE [LARGE SCALE GENOMIC DNA]</scope>
    <source>
        <strain evidence="2 3">DSM 44219</strain>
    </source>
</reference>
<evidence type="ECO:0000313" key="3">
    <source>
        <dbReference type="Proteomes" id="UP000036176"/>
    </source>
</evidence>
<dbReference type="EMBL" id="JYNX01000037">
    <property type="protein sequence ID" value="KMO78820.1"/>
    <property type="molecule type" value="Genomic_DNA"/>
</dbReference>
<keyword evidence="3" id="KW-1185">Reference proteome</keyword>
<feature type="transmembrane region" description="Helical" evidence="1">
    <location>
        <begin position="6"/>
        <end position="29"/>
    </location>
</feature>
<dbReference type="Proteomes" id="UP000036176">
    <property type="component" value="Unassembled WGS sequence"/>
</dbReference>
<dbReference type="PATRIC" id="fig|1800.3.peg.3062"/>
<keyword evidence="1" id="KW-1133">Transmembrane helix</keyword>
<dbReference type="AlphaFoldDB" id="A0A0J6W6B9"/>
<evidence type="ECO:0008006" key="4">
    <source>
        <dbReference type="Google" id="ProtNLM"/>
    </source>
</evidence>
<evidence type="ECO:0000256" key="1">
    <source>
        <dbReference type="SAM" id="Phobius"/>
    </source>
</evidence>
<organism evidence="2 3">
    <name type="scientific">Mycolicibacterium chubuense</name>
    <name type="common">Mycobacterium chubuense</name>
    <dbReference type="NCBI Taxonomy" id="1800"/>
    <lineage>
        <taxon>Bacteria</taxon>
        <taxon>Bacillati</taxon>
        <taxon>Actinomycetota</taxon>
        <taxon>Actinomycetes</taxon>
        <taxon>Mycobacteriales</taxon>
        <taxon>Mycobacteriaceae</taxon>
        <taxon>Mycolicibacterium</taxon>
    </lineage>
</organism>
<proteinExistence type="predicted"/>
<accession>A0A0J6W6B9</accession>